<evidence type="ECO:0000313" key="4">
    <source>
        <dbReference type="EMBL" id="MFC7322726.1"/>
    </source>
</evidence>
<accession>A0ABW2K9M1</accession>
<dbReference type="NCBIfam" id="TIGR00125">
    <property type="entry name" value="cyt_tran_rel"/>
    <property type="match status" value="1"/>
</dbReference>
<keyword evidence="2 4" id="KW-0548">Nucleotidyltransferase</keyword>
<dbReference type="InterPro" id="IPR050385">
    <property type="entry name" value="Archaeal_FAD_synthase"/>
</dbReference>
<proteinExistence type="predicted"/>
<dbReference type="PANTHER" id="PTHR43793:SF1">
    <property type="entry name" value="FAD SYNTHASE"/>
    <property type="match status" value="1"/>
</dbReference>
<dbReference type="Gene3D" id="3.40.50.620">
    <property type="entry name" value="HUPs"/>
    <property type="match status" value="1"/>
</dbReference>
<dbReference type="Proteomes" id="UP001596494">
    <property type="component" value="Unassembled WGS sequence"/>
</dbReference>
<dbReference type="PANTHER" id="PTHR43793">
    <property type="entry name" value="FAD SYNTHASE"/>
    <property type="match status" value="1"/>
</dbReference>
<comment type="caution">
    <text evidence="4">The sequence shown here is derived from an EMBL/GenBank/DDBJ whole genome shotgun (WGS) entry which is preliminary data.</text>
</comment>
<reference evidence="5" key="1">
    <citation type="journal article" date="2019" name="Int. J. Syst. Evol. Microbiol.">
        <title>The Global Catalogue of Microorganisms (GCM) 10K type strain sequencing project: providing services to taxonomists for standard genome sequencing and annotation.</title>
        <authorList>
            <consortium name="The Broad Institute Genomics Platform"/>
            <consortium name="The Broad Institute Genome Sequencing Center for Infectious Disease"/>
            <person name="Wu L."/>
            <person name="Ma J."/>
        </authorList>
    </citation>
    <scope>NUCLEOTIDE SEQUENCE [LARGE SCALE GENOMIC DNA]</scope>
    <source>
        <strain evidence="5">CCUG 73951</strain>
    </source>
</reference>
<name>A0ABW2K9M1_9BACI</name>
<dbReference type="EMBL" id="JBHTBY010000017">
    <property type="protein sequence ID" value="MFC7322726.1"/>
    <property type="molecule type" value="Genomic_DNA"/>
</dbReference>
<sequence length="138" mass="15977">MKPYKIGYTTGVFDLFHVGHLNILKKAKEQCDYLIVGVSTDELVQQYKNKQPVIPFVDRREIVNGIKFVDQVVPQINRDKLAAWEVLNFNVMFVGDDWKGDELFMEVEKEFNQVGVDIVYFPYTKGVSSTLVKEKIEL</sequence>
<gene>
    <name evidence="4" type="ORF">ACFQMN_17825</name>
</gene>
<keyword evidence="1" id="KW-0808">Transferase</keyword>
<dbReference type="RefSeq" id="WP_289215091.1">
    <property type="nucleotide sequence ID" value="NZ_JAPVRC010000002.1"/>
</dbReference>
<dbReference type="GO" id="GO:0016779">
    <property type="term" value="F:nucleotidyltransferase activity"/>
    <property type="evidence" value="ECO:0007669"/>
    <property type="project" value="UniProtKB-KW"/>
</dbReference>
<dbReference type="InterPro" id="IPR014729">
    <property type="entry name" value="Rossmann-like_a/b/a_fold"/>
</dbReference>
<dbReference type="SUPFAM" id="SSF52374">
    <property type="entry name" value="Nucleotidylyl transferase"/>
    <property type="match status" value="1"/>
</dbReference>
<keyword evidence="5" id="KW-1185">Reference proteome</keyword>
<organism evidence="4 5">
    <name type="scientific">Halobacillus campisalis</name>
    <dbReference type="NCBI Taxonomy" id="435909"/>
    <lineage>
        <taxon>Bacteria</taxon>
        <taxon>Bacillati</taxon>
        <taxon>Bacillota</taxon>
        <taxon>Bacilli</taxon>
        <taxon>Bacillales</taxon>
        <taxon>Bacillaceae</taxon>
        <taxon>Halobacillus</taxon>
    </lineage>
</organism>
<protein>
    <submittedName>
        <fullName evidence="4">Adenylyltransferase/cytidyltransferase family protein</fullName>
    </submittedName>
</protein>
<evidence type="ECO:0000259" key="3">
    <source>
        <dbReference type="Pfam" id="PF01467"/>
    </source>
</evidence>
<evidence type="ECO:0000256" key="2">
    <source>
        <dbReference type="ARBA" id="ARBA00022695"/>
    </source>
</evidence>
<feature type="domain" description="Cytidyltransferase-like" evidence="3">
    <location>
        <begin position="8"/>
        <end position="134"/>
    </location>
</feature>
<dbReference type="InterPro" id="IPR004821">
    <property type="entry name" value="Cyt_trans-like"/>
</dbReference>
<dbReference type="Pfam" id="PF01467">
    <property type="entry name" value="CTP_transf_like"/>
    <property type="match status" value="1"/>
</dbReference>
<evidence type="ECO:0000256" key="1">
    <source>
        <dbReference type="ARBA" id="ARBA00022679"/>
    </source>
</evidence>
<evidence type="ECO:0000313" key="5">
    <source>
        <dbReference type="Proteomes" id="UP001596494"/>
    </source>
</evidence>